<gene>
    <name evidence="2" type="ORF">PFISCL1PPCAC_15432</name>
</gene>
<evidence type="ECO:0000256" key="1">
    <source>
        <dbReference type="SAM" id="MobiDB-lite"/>
    </source>
</evidence>
<dbReference type="EMBL" id="BTSY01000004">
    <property type="protein sequence ID" value="GMT24135.1"/>
    <property type="molecule type" value="Genomic_DNA"/>
</dbReference>
<evidence type="ECO:0000313" key="2">
    <source>
        <dbReference type="EMBL" id="GMT24135.1"/>
    </source>
</evidence>
<accession>A0AAV5W1E3</accession>
<comment type="caution">
    <text evidence="2">The sequence shown here is derived from an EMBL/GenBank/DDBJ whole genome shotgun (WGS) entry which is preliminary data.</text>
</comment>
<sequence>MPIDNNELPRLHDDDGDNHPSQRLEVGVARTSRWVGLRFPVDTPAGEGILGGIPAVEDILVVEGNQTFLMKRTNID</sequence>
<evidence type="ECO:0000313" key="3">
    <source>
        <dbReference type="Proteomes" id="UP001432322"/>
    </source>
</evidence>
<proteinExistence type="predicted"/>
<keyword evidence="3" id="KW-1185">Reference proteome</keyword>
<reference evidence="2" key="1">
    <citation type="submission" date="2023-10" db="EMBL/GenBank/DDBJ databases">
        <title>Genome assembly of Pristionchus species.</title>
        <authorList>
            <person name="Yoshida K."/>
            <person name="Sommer R.J."/>
        </authorList>
    </citation>
    <scope>NUCLEOTIDE SEQUENCE</scope>
    <source>
        <strain evidence="2">RS5133</strain>
    </source>
</reference>
<dbReference type="AlphaFoldDB" id="A0AAV5W1E3"/>
<protein>
    <submittedName>
        <fullName evidence="2">Uncharacterized protein</fullName>
    </submittedName>
</protein>
<organism evidence="2 3">
    <name type="scientific">Pristionchus fissidentatus</name>
    <dbReference type="NCBI Taxonomy" id="1538716"/>
    <lineage>
        <taxon>Eukaryota</taxon>
        <taxon>Metazoa</taxon>
        <taxon>Ecdysozoa</taxon>
        <taxon>Nematoda</taxon>
        <taxon>Chromadorea</taxon>
        <taxon>Rhabditida</taxon>
        <taxon>Rhabditina</taxon>
        <taxon>Diplogasteromorpha</taxon>
        <taxon>Diplogasteroidea</taxon>
        <taxon>Neodiplogasteridae</taxon>
        <taxon>Pristionchus</taxon>
    </lineage>
</organism>
<feature type="region of interest" description="Disordered" evidence="1">
    <location>
        <begin position="1"/>
        <end position="22"/>
    </location>
</feature>
<name>A0AAV5W1E3_9BILA</name>
<dbReference type="Proteomes" id="UP001432322">
    <property type="component" value="Unassembled WGS sequence"/>
</dbReference>
<feature type="compositionally biased region" description="Basic and acidic residues" evidence="1">
    <location>
        <begin position="7"/>
        <end position="22"/>
    </location>
</feature>